<sequence length="138" mass="15711">MFREAFPGLWKNVVSIRGGRAGGVSGNEAPPSEEVLWTAETAAQCICHLECLQLAENSFAGLSLPNYFNSRRNSLLRWLVCQLQHACPLRFYLVSTRVNPSLKAFSYEEELNALRKNSFRRHICKGEKRRSSVKQPLR</sequence>
<evidence type="ECO:0000313" key="2">
    <source>
        <dbReference type="Proteomes" id="UP001054945"/>
    </source>
</evidence>
<proteinExistence type="predicted"/>
<evidence type="ECO:0000313" key="1">
    <source>
        <dbReference type="EMBL" id="GIX85217.1"/>
    </source>
</evidence>
<comment type="caution">
    <text evidence="1">The sequence shown here is derived from an EMBL/GenBank/DDBJ whole genome shotgun (WGS) entry which is preliminary data.</text>
</comment>
<dbReference type="AlphaFoldDB" id="A0AAV4NK81"/>
<dbReference type="Proteomes" id="UP001054945">
    <property type="component" value="Unassembled WGS sequence"/>
</dbReference>
<gene>
    <name evidence="1" type="ORF">CEXT_561951</name>
</gene>
<protein>
    <submittedName>
        <fullName evidence="1">Uncharacterized protein</fullName>
    </submittedName>
</protein>
<accession>A0AAV4NK81</accession>
<name>A0AAV4NK81_CAEEX</name>
<reference evidence="1 2" key="1">
    <citation type="submission" date="2021-06" db="EMBL/GenBank/DDBJ databases">
        <title>Caerostris extrusa draft genome.</title>
        <authorList>
            <person name="Kono N."/>
            <person name="Arakawa K."/>
        </authorList>
    </citation>
    <scope>NUCLEOTIDE SEQUENCE [LARGE SCALE GENOMIC DNA]</scope>
</reference>
<dbReference type="EMBL" id="BPLR01003489">
    <property type="protein sequence ID" value="GIX85217.1"/>
    <property type="molecule type" value="Genomic_DNA"/>
</dbReference>
<organism evidence="1 2">
    <name type="scientific">Caerostris extrusa</name>
    <name type="common">Bark spider</name>
    <name type="synonym">Caerostris bankana</name>
    <dbReference type="NCBI Taxonomy" id="172846"/>
    <lineage>
        <taxon>Eukaryota</taxon>
        <taxon>Metazoa</taxon>
        <taxon>Ecdysozoa</taxon>
        <taxon>Arthropoda</taxon>
        <taxon>Chelicerata</taxon>
        <taxon>Arachnida</taxon>
        <taxon>Araneae</taxon>
        <taxon>Araneomorphae</taxon>
        <taxon>Entelegynae</taxon>
        <taxon>Araneoidea</taxon>
        <taxon>Araneidae</taxon>
        <taxon>Caerostris</taxon>
    </lineage>
</organism>
<keyword evidence="2" id="KW-1185">Reference proteome</keyword>